<dbReference type="Proteomes" id="UP001041814">
    <property type="component" value="Unassembled WGS sequence"/>
</dbReference>
<keyword evidence="1" id="KW-0812">Transmembrane</keyword>
<dbReference type="EMBL" id="NRRU01000017">
    <property type="protein sequence ID" value="MBK1712385.1"/>
    <property type="molecule type" value="Genomic_DNA"/>
</dbReference>
<keyword evidence="3" id="KW-1185">Reference proteome</keyword>
<proteinExistence type="predicted"/>
<reference evidence="2" key="2">
    <citation type="journal article" date="2020" name="Microorganisms">
        <title>Osmotic Adaptation and Compatible Solute Biosynthesis of Phototrophic Bacteria as Revealed from Genome Analyses.</title>
        <authorList>
            <person name="Imhoff J.F."/>
            <person name="Rahn T."/>
            <person name="Kunzel S."/>
            <person name="Keller A."/>
            <person name="Neulinger S.C."/>
        </authorList>
    </citation>
    <scope>NUCLEOTIDE SEQUENCE</scope>
    <source>
        <strain evidence="2">IM 151</strain>
    </source>
</reference>
<sequence>MRLRDARLRSAAVADAVGATLQTLPGCRSLRTNPGAASLVLDYDASLCDEAAMRRAVLDAVAPWFGAAAAAPAAVATPTRRPLSRKRRVNRWAKYGMMATLGSSLAAAAAGARGVHVLTGAAFLGFLGVHVVGYRRTLLR</sequence>
<protein>
    <recommendedName>
        <fullName evidence="4">HMA domain-containing protein</fullName>
    </recommendedName>
</protein>
<gene>
    <name evidence="2" type="ORF">CKO43_06275</name>
</gene>
<keyword evidence="1" id="KW-0472">Membrane</keyword>
<organism evidence="2 3">
    <name type="scientific">Rubrivivax gelatinosus</name>
    <name type="common">Rhodocyclus gelatinosus</name>
    <name type="synonym">Rhodopseudomonas gelatinosa</name>
    <dbReference type="NCBI Taxonomy" id="28068"/>
    <lineage>
        <taxon>Bacteria</taxon>
        <taxon>Pseudomonadati</taxon>
        <taxon>Pseudomonadota</taxon>
        <taxon>Betaproteobacteria</taxon>
        <taxon>Burkholderiales</taxon>
        <taxon>Sphaerotilaceae</taxon>
        <taxon>Rubrivivax</taxon>
    </lineage>
</organism>
<accession>A0ABS1DT94</accession>
<keyword evidence="1" id="KW-1133">Transmembrane helix</keyword>
<comment type="caution">
    <text evidence="2">The sequence shown here is derived from an EMBL/GenBank/DDBJ whole genome shotgun (WGS) entry which is preliminary data.</text>
</comment>
<feature type="transmembrane region" description="Helical" evidence="1">
    <location>
        <begin position="92"/>
        <end position="111"/>
    </location>
</feature>
<evidence type="ECO:0000313" key="3">
    <source>
        <dbReference type="Proteomes" id="UP001041814"/>
    </source>
</evidence>
<evidence type="ECO:0000313" key="2">
    <source>
        <dbReference type="EMBL" id="MBK1712385.1"/>
    </source>
</evidence>
<reference evidence="2" key="1">
    <citation type="submission" date="2017-08" db="EMBL/GenBank/DDBJ databases">
        <authorList>
            <person name="Imhoff J.F."/>
            <person name="Rahn T."/>
            <person name="Kuenzel S."/>
            <person name="Neulinger S.C."/>
        </authorList>
    </citation>
    <scope>NUCLEOTIDE SEQUENCE</scope>
    <source>
        <strain evidence="2">IM 151</strain>
    </source>
</reference>
<evidence type="ECO:0008006" key="4">
    <source>
        <dbReference type="Google" id="ProtNLM"/>
    </source>
</evidence>
<feature type="transmembrane region" description="Helical" evidence="1">
    <location>
        <begin position="117"/>
        <end position="134"/>
    </location>
</feature>
<name>A0ABS1DT94_RUBGE</name>
<evidence type="ECO:0000256" key="1">
    <source>
        <dbReference type="SAM" id="Phobius"/>
    </source>
</evidence>